<protein>
    <submittedName>
        <fullName evidence="1">Uncharacterized protein</fullName>
    </submittedName>
</protein>
<dbReference type="AlphaFoldDB" id="A0A7W7IQ12"/>
<evidence type="ECO:0000313" key="1">
    <source>
        <dbReference type="EMBL" id="MBB4798419.1"/>
    </source>
</evidence>
<organism evidence="1 2">
    <name type="scientific">Brevundimonas bullata</name>
    <dbReference type="NCBI Taxonomy" id="13160"/>
    <lineage>
        <taxon>Bacteria</taxon>
        <taxon>Pseudomonadati</taxon>
        <taxon>Pseudomonadota</taxon>
        <taxon>Alphaproteobacteria</taxon>
        <taxon>Caulobacterales</taxon>
        <taxon>Caulobacteraceae</taxon>
        <taxon>Brevundimonas</taxon>
    </lineage>
</organism>
<reference evidence="1 2" key="1">
    <citation type="submission" date="2020-08" db="EMBL/GenBank/DDBJ databases">
        <title>Functional genomics of gut bacteria from endangered species of beetles.</title>
        <authorList>
            <person name="Carlos-Shanley C."/>
        </authorList>
    </citation>
    <scope>NUCLEOTIDE SEQUENCE [LARGE SCALE GENOMIC DNA]</scope>
    <source>
        <strain evidence="1 2">S00123</strain>
    </source>
</reference>
<keyword evidence="2" id="KW-1185">Reference proteome</keyword>
<evidence type="ECO:0000313" key="2">
    <source>
        <dbReference type="Proteomes" id="UP000539957"/>
    </source>
</evidence>
<dbReference type="RefSeq" id="WP_184269857.1">
    <property type="nucleotide sequence ID" value="NZ_JACHKY010000003.1"/>
</dbReference>
<comment type="caution">
    <text evidence="1">The sequence shown here is derived from an EMBL/GenBank/DDBJ whole genome shotgun (WGS) entry which is preliminary data.</text>
</comment>
<proteinExistence type="predicted"/>
<dbReference type="Proteomes" id="UP000539957">
    <property type="component" value="Unassembled WGS sequence"/>
</dbReference>
<name>A0A7W7IQ12_9CAUL</name>
<accession>A0A7W7IQ12</accession>
<sequence>MNARIDPKTIAKAMKAAAVVAKTGTREERSGKFIAPTAKSIARSPVKRAAQG</sequence>
<dbReference type="EMBL" id="JACHKY010000003">
    <property type="protein sequence ID" value="MBB4798419.1"/>
    <property type="molecule type" value="Genomic_DNA"/>
</dbReference>
<gene>
    <name evidence="1" type="ORF">HNP32_002163</name>
</gene>